<comment type="similarity">
    <text evidence="1">Belongs to the peptidase C25 family.</text>
</comment>
<dbReference type="PROSITE" id="PS51257">
    <property type="entry name" value="PROKAR_LIPOPROTEIN"/>
    <property type="match status" value="1"/>
</dbReference>
<gene>
    <name evidence="6" type="ORF">FHX64_002664</name>
</gene>
<feature type="chain" id="PRO_5031323475" description="Surface glycan-binding protein B xyloglucan binding domain-containing protein" evidence="4">
    <location>
        <begin position="28"/>
        <end position="509"/>
    </location>
</feature>
<dbReference type="InterPro" id="IPR013783">
    <property type="entry name" value="Ig-like_fold"/>
</dbReference>
<dbReference type="GO" id="GO:0030247">
    <property type="term" value="F:polysaccharide binding"/>
    <property type="evidence" value="ECO:0007669"/>
    <property type="project" value="InterPro"/>
</dbReference>
<name>A0A7W5H3G9_9PORP</name>
<dbReference type="AlphaFoldDB" id="A0A7W5H3G9"/>
<dbReference type="GO" id="GO:0008234">
    <property type="term" value="F:cysteine-type peptidase activity"/>
    <property type="evidence" value="ECO:0007669"/>
    <property type="project" value="UniProtKB-KW"/>
</dbReference>
<sequence length="509" mass="53814">MRTLHKKINSFILLCMTFALITLSSCNKDNLALAPVITSIRNYAAAPNDTLVTSIIPGQWIVIQGQNLKNAVAILFDGVPAQFNYELFANDKAVLQIPSSIPFNSVSAADLNTVTYITTAGTTTFKLSVNSLPGTITGNSMSASDVVGDSVYIYGTNLYLIKNVTIAGDTISPFTTAQDGSRIGFKLPAITQPMPWHVRVTAASGIYTYDISIVPIISGVSNANPSEGDSVYVYGANLNGIQSLSFAGASITSFKEAPNGSSVGFVAPSLSQCAPVKIVSTYGTASTVYNVNTQISTDGMLANMEWGNYFGWGWWGGVSLTVNSVANSGGWIAVKSDFDGVLGTDNSMFVSYNTGIMKSGDGTSGDGKYNFPIGANQWVPTANLSDPVGNWAIQFEISVPHPWNGGTLCLVSGFAGNYIARYEPWQISASSTAAFSTRGWRTVTIPLSAFRASDPTLGDGEGASVPSLTDLLGSTGNTSLSIYLHNFSTSPTETGFYAAIDNVRVVKIK</sequence>
<evidence type="ECO:0000259" key="5">
    <source>
        <dbReference type="Pfam" id="PF18329"/>
    </source>
</evidence>
<keyword evidence="4" id="KW-0732">Signal</keyword>
<organism evidence="6 7">
    <name type="scientific">Microbacter margulisiae</name>
    <dbReference type="NCBI Taxonomy" id="1350067"/>
    <lineage>
        <taxon>Bacteria</taxon>
        <taxon>Pseudomonadati</taxon>
        <taxon>Bacteroidota</taxon>
        <taxon>Bacteroidia</taxon>
        <taxon>Bacteroidales</taxon>
        <taxon>Porphyromonadaceae</taxon>
        <taxon>Microbacter</taxon>
    </lineage>
</organism>
<keyword evidence="2" id="KW-0645">Protease</keyword>
<dbReference type="Pfam" id="PF18329">
    <property type="entry name" value="SGBP_B_XBD"/>
    <property type="match status" value="1"/>
</dbReference>
<dbReference type="InterPro" id="IPR040475">
    <property type="entry name" value="SGBP_B_XBD"/>
</dbReference>
<keyword evidence="3" id="KW-0378">Hydrolase</keyword>
<keyword evidence="7" id="KW-1185">Reference proteome</keyword>
<feature type="domain" description="Surface glycan-binding protein B xyloglucan binding" evidence="5">
    <location>
        <begin position="298"/>
        <end position="507"/>
    </location>
</feature>
<evidence type="ECO:0000313" key="7">
    <source>
        <dbReference type="Proteomes" id="UP000544222"/>
    </source>
</evidence>
<feature type="signal peptide" evidence="4">
    <location>
        <begin position="1"/>
        <end position="27"/>
    </location>
</feature>
<dbReference type="GO" id="GO:0006508">
    <property type="term" value="P:proteolysis"/>
    <property type="evidence" value="ECO:0007669"/>
    <property type="project" value="UniProtKB-KW"/>
</dbReference>
<evidence type="ECO:0000256" key="2">
    <source>
        <dbReference type="ARBA" id="ARBA00022670"/>
    </source>
</evidence>
<evidence type="ECO:0000256" key="1">
    <source>
        <dbReference type="ARBA" id="ARBA00006067"/>
    </source>
</evidence>
<accession>A0A7W5H3G9</accession>
<dbReference type="Proteomes" id="UP000544222">
    <property type="component" value="Unassembled WGS sequence"/>
</dbReference>
<evidence type="ECO:0000256" key="3">
    <source>
        <dbReference type="ARBA" id="ARBA00022807"/>
    </source>
</evidence>
<evidence type="ECO:0000256" key="4">
    <source>
        <dbReference type="SAM" id="SignalP"/>
    </source>
</evidence>
<evidence type="ECO:0000313" key="6">
    <source>
        <dbReference type="EMBL" id="MBB3188466.1"/>
    </source>
</evidence>
<dbReference type="EMBL" id="JACHYB010000002">
    <property type="protein sequence ID" value="MBB3188466.1"/>
    <property type="molecule type" value="Genomic_DNA"/>
</dbReference>
<keyword evidence="3" id="KW-0788">Thiol protease</keyword>
<dbReference type="Gene3D" id="2.60.40.10">
    <property type="entry name" value="Immunoglobulins"/>
    <property type="match status" value="3"/>
</dbReference>
<protein>
    <recommendedName>
        <fullName evidence="5">Surface glycan-binding protein B xyloglucan binding domain-containing protein</fullName>
    </recommendedName>
</protein>
<dbReference type="RefSeq" id="WP_183414205.1">
    <property type="nucleotide sequence ID" value="NZ_JACHYB010000002.1"/>
</dbReference>
<comment type="caution">
    <text evidence="6">The sequence shown here is derived from an EMBL/GenBank/DDBJ whole genome shotgun (WGS) entry which is preliminary data.</text>
</comment>
<proteinExistence type="inferred from homology"/>
<reference evidence="6 7" key="1">
    <citation type="submission" date="2020-08" db="EMBL/GenBank/DDBJ databases">
        <title>Genomic Encyclopedia of Type Strains, Phase IV (KMG-IV): sequencing the most valuable type-strain genomes for metagenomic binning, comparative biology and taxonomic classification.</title>
        <authorList>
            <person name="Goeker M."/>
        </authorList>
    </citation>
    <scope>NUCLEOTIDE SEQUENCE [LARGE SCALE GENOMIC DNA]</scope>
    <source>
        <strain evidence="6 7">DSM 27471</strain>
    </source>
</reference>